<name>A0A7J0BLD9_9BACT</name>
<dbReference type="Proteomes" id="UP000503840">
    <property type="component" value="Unassembled WGS sequence"/>
</dbReference>
<dbReference type="CDD" id="cd14686">
    <property type="entry name" value="bZIP"/>
    <property type="match status" value="1"/>
</dbReference>
<feature type="coiled-coil region" evidence="1">
    <location>
        <begin position="175"/>
        <end position="202"/>
    </location>
</feature>
<dbReference type="RefSeq" id="WP_174406051.1">
    <property type="nucleotide sequence ID" value="NZ_BLVO01000013.1"/>
</dbReference>
<feature type="signal peptide" evidence="3">
    <location>
        <begin position="1"/>
        <end position="25"/>
    </location>
</feature>
<keyword evidence="3" id="KW-0732">Signal</keyword>
<keyword evidence="1" id="KW-0175">Coiled coil</keyword>
<evidence type="ECO:0000256" key="2">
    <source>
        <dbReference type="SAM" id="MobiDB-lite"/>
    </source>
</evidence>
<organism evidence="4 5">
    <name type="scientific">Desulfovibrio subterraneus</name>
    <dbReference type="NCBI Taxonomy" id="2718620"/>
    <lineage>
        <taxon>Bacteria</taxon>
        <taxon>Pseudomonadati</taxon>
        <taxon>Thermodesulfobacteriota</taxon>
        <taxon>Desulfovibrionia</taxon>
        <taxon>Desulfovibrionales</taxon>
        <taxon>Desulfovibrionaceae</taxon>
        <taxon>Desulfovibrio</taxon>
    </lineage>
</organism>
<evidence type="ECO:0000313" key="4">
    <source>
        <dbReference type="EMBL" id="GFM34459.1"/>
    </source>
</evidence>
<evidence type="ECO:0000256" key="3">
    <source>
        <dbReference type="SAM" id="SignalP"/>
    </source>
</evidence>
<dbReference type="AlphaFoldDB" id="A0A7J0BLD9"/>
<feature type="chain" id="PRO_5029829188" description="LPP20 lipoprotein" evidence="3">
    <location>
        <begin position="26"/>
        <end position="373"/>
    </location>
</feature>
<sequence length="373" mass="39728">MKTPHTFLPVLLLLTLWCSYGVAHAADAPTRETVGTSGYIDWQEMRAVATGTGIPPLNADQTQEQLQGMRAATMDARRNLLDVVRSVRLDASTQVGGVMLQNESIAAQVQGFVQGAQVERSWVTPDGLYHVTVTMPLTGAFGRMLLDTEGITGHQKQEHAQQEQQNIPFATRQRMEALERKIADLSLQVAELRATQQALNARLASSPGTTTGIHTIGKPVGKTGAAAKNESGKSGSKTDSSGKQGQSLQAGPATIPNETTVPEYTGLVIDARDLGFTPSLHPELYDADGIIFPSAGLNPQTAATDGLVRYMDSIPAAQQAPRAGSLPYTIKATGTTGGNPAKLNISAEDAAILRSILTRENNFLDNCKVVIVF</sequence>
<accession>A0A7J0BLD9</accession>
<reference evidence="4 5" key="1">
    <citation type="submission" date="2020-05" db="EMBL/GenBank/DDBJ databases">
        <title>Draft genome sequence of Desulfovibrio sp. strain HN2T.</title>
        <authorList>
            <person name="Ueno A."/>
            <person name="Tamazawa S."/>
            <person name="Tamamura S."/>
            <person name="Murakami T."/>
            <person name="Kiyama T."/>
            <person name="Inomata H."/>
            <person name="Amano Y."/>
            <person name="Miyakawa K."/>
            <person name="Tamaki H."/>
            <person name="Naganuma T."/>
            <person name="Kaneko K."/>
        </authorList>
    </citation>
    <scope>NUCLEOTIDE SEQUENCE [LARGE SCALE GENOMIC DNA]</scope>
    <source>
        <strain evidence="4 5">HN2</strain>
    </source>
</reference>
<proteinExistence type="predicted"/>
<evidence type="ECO:0008006" key="6">
    <source>
        <dbReference type="Google" id="ProtNLM"/>
    </source>
</evidence>
<protein>
    <recommendedName>
        <fullName evidence="6">LPP20 lipoprotein</fullName>
    </recommendedName>
</protein>
<evidence type="ECO:0000313" key="5">
    <source>
        <dbReference type="Proteomes" id="UP000503840"/>
    </source>
</evidence>
<feature type="compositionally biased region" description="Low complexity" evidence="2">
    <location>
        <begin position="232"/>
        <end position="247"/>
    </location>
</feature>
<dbReference type="EMBL" id="BLVO01000013">
    <property type="protein sequence ID" value="GFM34459.1"/>
    <property type="molecule type" value="Genomic_DNA"/>
</dbReference>
<keyword evidence="5" id="KW-1185">Reference proteome</keyword>
<comment type="caution">
    <text evidence="4">The sequence shown here is derived from an EMBL/GenBank/DDBJ whole genome shotgun (WGS) entry which is preliminary data.</text>
</comment>
<gene>
    <name evidence="4" type="ORF">DSM101010T_28240</name>
</gene>
<feature type="region of interest" description="Disordered" evidence="2">
    <location>
        <begin position="203"/>
        <end position="259"/>
    </location>
</feature>
<evidence type="ECO:0000256" key="1">
    <source>
        <dbReference type="SAM" id="Coils"/>
    </source>
</evidence>